<dbReference type="WBParaSite" id="ACOC_0000567501-mRNA-1">
    <property type="protein sequence ID" value="ACOC_0000567501-mRNA-1"/>
    <property type="gene ID" value="ACOC_0000567501"/>
</dbReference>
<feature type="region of interest" description="Disordered" evidence="1">
    <location>
        <begin position="1"/>
        <end position="41"/>
    </location>
</feature>
<protein>
    <submittedName>
        <fullName evidence="4">Histone deacetylase 6</fullName>
    </submittedName>
</protein>
<sequence>MRCARRCHVADSDEQEPEDEQQPHRQGSGLPNGSPRPARSRLCLQPSLRPVPKTGEEMQAEKITHDTDLDLLSCKTYFTVPVKMLFYYFDLEFQTVS</sequence>
<proteinExistence type="predicted"/>
<keyword evidence="3" id="KW-1185">Reference proteome</keyword>
<dbReference type="Proteomes" id="UP000267027">
    <property type="component" value="Unassembled WGS sequence"/>
</dbReference>
<evidence type="ECO:0000256" key="1">
    <source>
        <dbReference type="SAM" id="MobiDB-lite"/>
    </source>
</evidence>
<dbReference type="AlphaFoldDB" id="A0A0R3PLM7"/>
<name>A0A0R3PLM7_ANGCS</name>
<reference evidence="2 3" key="2">
    <citation type="submission" date="2018-11" db="EMBL/GenBank/DDBJ databases">
        <authorList>
            <consortium name="Pathogen Informatics"/>
        </authorList>
    </citation>
    <scope>NUCLEOTIDE SEQUENCE [LARGE SCALE GENOMIC DNA]</scope>
    <source>
        <strain evidence="2 3">Costa Rica</strain>
    </source>
</reference>
<organism evidence="4">
    <name type="scientific">Angiostrongylus costaricensis</name>
    <name type="common">Nematode worm</name>
    <dbReference type="NCBI Taxonomy" id="334426"/>
    <lineage>
        <taxon>Eukaryota</taxon>
        <taxon>Metazoa</taxon>
        <taxon>Ecdysozoa</taxon>
        <taxon>Nematoda</taxon>
        <taxon>Chromadorea</taxon>
        <taxon>Rhabditida</taxon>
        <taxon>Rhabditina</taxon>
        <taxon>Rhabditomorpha</taxon>
        <taxon>Strongyloidea</taxon>
        <taxon>Metastrongylidae</taxon>
        <taxon>Angiostrongylus</taxon>
    </lineage>
</organism>
<accession>A0A0R3PLM7</accession>
<evidence type="ECO:0000313" key="3">
    <source>
        <dbReference type="Proteomes" id="UP000267027"/>
    </source>
</evidence>
<dbReference type="EMBL" id="UYYA01003886">
    <property type="protein sequence ID" value="VDM57261.1"/>
    <property type="molecule type" value="Genomic_DNA"/>
</dbReference>
<evidence type="ECO:0000313" key="4">
    <source>
        <dbReference type="WBParaSite" id="ACOC_0000567501-mRNA-1"/>
    </source>
</evidence>
<reference evidence="4" key="1">
    <citation type="submission" date="2017-02" db="UniProtKB">
        <authorList>
            <consortium name="WormBaseParasite"/>
        </authorList>
    </citation>
    <scope>IDENTIFICATION</scope>
</reference>
<gene>
    <name evidence="2" type="ORF">ACOC_LOCUS5676</name>
</gene>
<evidence type="ECO:0000313" key="2">
    <source>
        <dbReference type="EMBL" id="VDM57261.1"/>
    </source>
</evidence>